<dbReference type="EMBL" id="JAEMGP010000009">
    <property type="protein sequence ID" value="KAG5204937.1"/>
    <property type="molecule type" value="Genomic_DNA"/>
</dbReference>
<sequence>MRIHTSACSTQVIKVISPVAPLLSIFCICFGTSCQHWLPGLLCCLLTNHPTPGQVSQVDSLPLSYLGNPYKVLPPTIQQRKLHQSDLKMGKGFEYFPKDDIQIATSI</sequence>
<proteinExistence type="predicted"/>
<name>A0A836A3K5_SHEEP</name>
<accession>A0A836A3K5</accession>
<protein>
    <submittedName>
        <fullName evidence="1">Uncharacterized protein</fullName>
    </submittedName>
</protein>
<dbReference type="Proteomes" id="UP000664991">
    <property type="component" value="Unassembled WGS sequence"/>
</dbReference>
<reference evidence="1 2" key="1">
    <citation type="submission" date="2020-12" db="EMBL/GenBank/DDBJ databases">
        <title>De novo assembly of Tibetan sheep genome.</title>
        <authorList>
            <person name="Li X."/>
        </authorList>
    </citation>
    <scope>NUCLEOTIDE SEQUENCE [LARGE SCALE GENOMIC DNA]</scope>
    <source>
        <tissue evidence="1">Heart</tissue>
    </source>
</reference>
<dbReference type="PROSITE" id="PS51257">
    <property type="entry name" value="PROKAR_LIPOPROTEIN"/>
    <property type="match status" value="1"/>
</dbReference>
<evidence type="ECO:0000313" key="2">
    <source>
        <dbReference type="Proteomes" id="UP000664991"/>
    </source>
</evidence>
<gene>
    <name evidence="1" type="ORF">JEQ12_019382</name>
</gene>
<comment type="caution">
    <text evidence="1">The sequence shown here is derived from an EMBL/GenBank/DDBJ whole genome shotgun (WGS) entry which is preliminary data.</text>
</comment>
<dbReference type="AlphaFoldDB" id="A0A836A3K5"/>
<organism evidence="1 2">
    <name type="scientific">Ovis aries</name>
    <name type="common">Sheep</name>
    <dbReference type="NCBI Taxonomy" id="9940"/>
    <lineage>
        <taxon>Eukaryota</taxon>
        <taxon>Metazoa</taxon>
        <taxon>Chordata</taxon>
        <taxon>Craniata</taxon>
        <taxon>Vertebrata</taxon>
        <taxon>Euteleostomi</taxon>
        <taxon>Mammalia</taxon>
        <taxon>Eutheria</taxon>
        <taxon>Laurasiatheria</taxon>
        <taxon>Artiodactyla</taxon>
        <taxon>Ruminantia</taxon>
        <taxon>Pecora</taxon>
        <taxon>Bovidae</taxon>
        <taxon>Caprinae</taxon>
        <taxon>Ovis</taxon>
    </lineage>
</organism>
<evidence type="ECO:0000313" key="1">
    <source>
        <dbReference type="EMBL" id="KAG5204937.1"/>
    </source>
</evidence>